<dbReference type="RefSeq" id="WP_198690334.1">
    <property type="nucleotide sequence ID" value="NZ_CAWPUD010000041.1"/>
</dbReference>
<dbReference type="PROSITE" id="PS50850">
    <property type="entry name" value="MFS"/>
    <property type="match status" value="1"/>
</dbReference>
<feature type="transmembrane region" description="Helical" evidence="7">
    <location>
        <begin position="130"/>
        <end position="150"/>
    </location>
</feature>
<dbReference type="EMBL" id="JACOII010000042">
    <property type="protein sequence ID" value="MBI6549564.1"/>
    <property type="molecule type" value="Genomic_DNA"/>
</dbReference>
<evidence type="ECO:0000256" key="5">
    <source>
        <dbReference type="ARBA" id="ARBA00022989"/>
    </source>
</evidence>
<sequence length="465" mass="51710">MQFESVIVPLTGKRHTSEVCLATRRGHKDFYRTAFSCWLGTAMEYADFALYGLAAGIIFGDVFFPDMTPMIALLSSFATYSVGFIARPIGALLFGWLGDRKGRKIVMVTTIMLMGISTALIGLIPSYAQIGVWAPICLVILRFTQGLGAGAELSGGTVMLGEYAPPKKRGLVSSIIALGSNSGTLLASLIWLLVLTMDKENLLEWGWRIPFLSSFLLAVIALLIRRHMNETPVFRRYKMDLEARNLQILNRKFDHKTEREHWNFWKRTKTFWIMVGLRIGENGPSYLTQGFIIGYVAKVLMIDKSIPTISVFIASILGFLIIPLSGYLSDRFGRRIIYRWFCLLLILYAVPAFILLESREPIIVISTIVIGMGLASLGIFSVQAAWGVELFGVRNRYAKMAFAKEVGSILSGGSAPLVASALLSFTGHWWPIAFYFAFMAGIGFITTFFAPETRGRDLNLPDDAI</sequence>
<feature type="transmembrane region" description="Helical" evidence="7">
    <location>
        <begin position="336"/>
        <end position="356"/>
    </location>
</feature>
<organism evidence="9 10">
    <name type="scientific">Xenorhabdus lircayensis</name>
    <dbReference type="NCBI Taxonomy" id="2763499"/>
    <lineage>
        <taxon>Bacteria</taxon>
        <taxon>Pseudomonadati</taxon>
        <taxon>Pseudomonadota</taxon>
        <taxon>Gammaproteobacteria</taxon>
        <taxon>Enterobacterales</taxon>
        <taxon>Morganellaceae</taxon>
        <taxon>Xenorhabdus</taxon>
    </lineage>
</organism>
<dbReference type="CDD" id="cd17369">
    <property type="entry name" value="MFS_ShiA_like"/>
    <property type="match status" value="1"/>
</dbReference>
<feature type="transmembrane region" description="Helical" evidence="7">
    <location>
        <begin position="308"/>
        <end position="329"/>
    </location>
</feature>
<evidence type="ECO:0000256" key="7">
    <source>
        <dbReference type="SAM" id="Phobius"/>
    </source>
</evidence>
<reference evidence="9 10" key="1">
    <citation type="submission" date="2020-08" db="EMBL/GenBank/DDBJ databases">
        <title>Description of Xenorhabdus lircayensis sp. nov., the symbiotic bacterium associated with the entomopathogenic nematode Steirnernema unicornum.</title>
        <authorList>
            <person name="Castaneda-Alvarez C."/>
            <person name="Prodan S."/>
            <person name="Zamorano A."/>
            <person name="San-Blas E."/>
            <person name="Aballay E."/>
        </authorList>
    </citation>
    <scope>NUCLEOTIDE SEQUENCE [LARGE SCALE GENOMIC DNA]</scope>
    <source>
        <strain evidence="9 10">VLS</strain>
    </source>
</reference>
<proteinExistence type="predicted"/>
<evidence type="ECO:0000256" key="3">
    <source>
        <dbReference type="ARBA" id="ARBA00022475"/>
    </source>
</evidence>
<keyword evidence="6 7" id="KW-0472">Membrane</keyword>
<evidence type="ECO:0000313" key="10">
    <source>
        <dbReference type="Proteomes" id="UP000696184"/>
    </source>
</evidence>
<feature type="transmembrane region" description="Helical" evidence="7">
    <location>
        <begin position="406"/>
        <end position="426"/>
    </location>
</feature>
<keyword evidence="4 7" id="KW-0812">Transmembrane</keyword>
<feature type="transmembrane region" description="Helical" evidence="7">
    <location>
        <begin position="362"/>
        <end position="386"/>
    </location>
</feature>
<dbReference type="InterPro" id="IPR005828">
    <property type="entry name" value="MFS_sugar_transport-like"/>
</dbReference>
<evidence type="ECO:0000259" key="8">
    <source>
        <dbReference type="PROSITE" id="PS50850"/>
    </source>
</evidence>
<feature type="transmembrane region" description="Helical" evidence="7">
    <location>
        <begin position="77"/>
        <end position="98"/>
    </location>
</feature>
<feature type="transmembrane region" description="Helical" evidence="7">
    <location>
        <begin position="284"/>
        <end position="302"/>
    </location>
</feature>
<evidence type="ECO:0000313" key="9">
    <source>
        <dbReference type="EMBL" id="MBI6549564.1"/>
    </source>
</evidence>
<keyword evidence="10" id="KW-1185">Reference proteome</keyword>
<feature type="transmembrane region" description="Helical" evidence="7">
    <location>
        <begin position="205"/>
        <end position="224"/>
    </location>
</feature>
<comment type="subcellular location">
    <subcellularLocation>
        <location evidence="1">Cell membrane</location>
        <topology evidence="1">Multi-pass membrane protein</topology>
    </subcellularLocation>
</comment>
<comment type="caution">
    <text evidence="9">The sequence shown here is derived from an EMBL/GenBank/DDBJ whole genome shotgun (WGS) entry which is preliminary data.</text>
</comment>
<dbReference type="PANTHER" id="PTHR43045:SF4">
    <property type="entry name" value="TRANSPORTER YDFJ-RELATED"/>
    <property type="match status" value="1"/>
</dbReference>
<feature type="transmembrane region" description="Helical" evidence="7">
    <location>
        <begin position="171"/>
        <end position="193"/>
    </location>
</feature>
<dbReference type="SUPFAM" id="SSF103473">
    <property type="entry name" value="MFS general substrate transporter"/>
    <property type="match status" value="1"/>
</dbReference>
<feature type="transmembrane region" description="Helical" evidence="7">
    <location>
        <begin position="432"/>
        <end position="450"/>
    </location>
</feature>
<dbReference type="InterPro" id="IPR020846">
    <property type="entry name" value="MFS_dom"/>
</dbReference>
<evidence type="ECO:0000256" key="6">
    <source>
        <dbReference type="ARBA" id="ARBA00023136"/>
    </source>
</evidence>
<feature type="domain" description="Major facilitator superfamily (MFS) profile" evidence="8">
    <location>
        <begin position="33"/>
        <end position="455"/>
    </location>
</feature>
<gene>
    <name evidence="9" type="ORF">H8A87_12745</name>
</gene>
<dbReference type="PANTHER" id="PTHR43045">
    <property type="entry name" value="SHIKIMATE TRANSPORTER"/>
    <property type="match status" value="1"/>
</dbReference>
<protein>
    <submittedName>
        <fullName evidence="9">MHS family MFS transporter</fullName>
    </submittedName>
</protein>
<dbReference type="Pfam" id="PF00083">
    <property type="entry name" value="Sugar_tr"/>
    <property type="match status" value="1"/>
</dbReference>
<keyword evidence="2" id="KW-0813">Transport</keyword>
<keyword evidence="5 7" id="KW-1133">Transmembrane helix</keyword>
<dbReference type="Proteomes" id="UP000696184">
    <property type="component" value="Unassembled WGS sequence"/>
</dbReference>
<evidence type="ECO:0000256" key="2">
    <source>
        <dbReference type="ARBA" id="ARBA00022448"/>
    </source>
</evidence>
<name>A0ABS0U7S6_9GAMM</name>
<keyword evidence="3" id="KW-1003">Cell membrane</keyword>
<dbReference type="InterPro" id="IPR036259">
    <property type="entry name" value="MFS_trans_sf"/>
</dbReference>
<dbReference type="Gene3D" id="1.20.1250.20">
    <property type="entry name" value="MFS general substrate transporter like domains"/>
    <property type="match status" value="1"/>
</dbReference>
<evidence type="ECO:0000256" key="1">
    <source>
        <dbReference type="ARBA" id="ARBA00004651"/>
    </source>
</evidence>
<evidence type="ECO:0000256" key="4">
    <source>
        <dbReference type="ARBA" id="ARBA00022692"/>
    </source>
</evidence>
<feature type="transmembrane region" description="Helical" evidence="7">
    <location>
        <begin position="105"/>
        <end position="124"/>
    </location>
</feature>
<accession>A0ABS0U7S6</accession>